<proteinExistence type="predicted"/>
<dbReference type="EMBL" id="CP033923">
    <property type="protein sequence ID" value="AZA91150.1"/>
    <property type="molecule type" value="Genomic_DNA"/>
</dbReference>
<dbReference type="KEGG" id="cnk:EG343_11165"/>
<name>A0AAD0YL98_CHRNA</name>
<sequence>MENMEEIEAKILIKLREDYKNCGGANGSDINEIDEIIKLSISDRNELLAKMVKEKKITFINTLNARRITLPK</sequence>
<organism evidence="1 2">
    <name type="scientific">Chryseobacterium nakagawai</name>
    <dbReference type="NCBI Taxonomy" id="1241982"/>
    <lineage>
        <taxon>Bacteria</taxon>
        <taxon>Pseudomonadati</taxon>
        <taxon>Bacteroidota</taxon>
        <taxon>Flavobacteriia</taxon>
        <taxon>Flavobacteriales</taxon>
        <taxon>Weeksellaceae</taxon>
        <taxon>Chryseobacterium group</taxon>
        <taxon>Chryseobacterium</taxon>
    </lineage>
</organism>
<evidence type="ECO:0000313" key="1">
    <source>
        <dbReference type="EMBL" id="AZA91150.1"/>
    </source>
</evidence>
<accession>A0AAD0YL98</accession>
<dbReference type="AlphaFoldDB" id="A0AAD0YL98"/>
<evidence type="ECO:0000313" key="2">
    <source>
        <dbReference type="Proteomes" id="UP000278288"/>
    </source>
</evidence>
<reference evidence="1 2" key="1">
    <citation type="submission" date="2018-11" db="EMBL/GenBank/DDBJ databases">
        <title>Proposal to divide the Flavobacteriaceae and reorganize its genera based on Amino Acid Identity values calculated from whole genome sequences.</title>
        <authorList>
            <person name="Nicholson A.C."/>
            <person name="Gulvik C.A."/>
            <person name="Whitney A.M."/>
            <person name="Humrighouse B.W."/>
            <person name="Bell M."/>
            <person name="Holmes B."/>
            <person name="Steigerwalt A.G."/>
            <person name="Villarma A."/>
            <person name="Sheth M."/>
            <person name="Batra D."/>
            <person name="Pryor J."/>
            <person name="Bernardet J.-F."/>
            <person name="Hugo C."/>
            <person name="Kampfer P."/>
            <person name="Newman J."/>
            <person name="McQuiston J.R."/>
        </authorList>
    </citation>
    <scope>NUCLEOTIDE SEQUENCE [LARGE SCALE GENOMIC DNA]</scope>
    <source>
        <strain evidence="1 2">G0041</strain>
    </source>
</reference>
<protein>
    <submittedName>
        <fullName evidence="1">Uncharacterized protein</fullName>
    </submittedName>
</protein>
<keyword evidence="2" id="KW-1185">Reference proteome</keyword>
<dbReference type="Proteomes" id="UP000278288">
    <property type="component" value="Chromosome"/>
</dbReference>
<gene>
    <name evidence="1" type="ORF">EG343_11165</name>
</gene>